<dbReference type="CDD" id="cd10229">
    <property type="entry name" value="ASKHA_NBD_HSP70_HSPA12"/>
    <property type="match status" value="1"/>
</dbReference>
<organism evidence="1 2">
    <name type="scientific">Potamilus streckersoni</name>
    <dbReference type="NCBI Taxonomy" id="2493646"/>
    <lineage>
        <taxon>Eukaryota</taxon>
        <taxon>Metazoa</taxon>
        <taxon>Spiralia</taxon>
        <taxon>Lophotrochozoa</taxon>
        <taxon>Mollusca</taxon>
        <taxon>Bivalvia</taxon>
        <taxon>Autobranchia</taxon>
        <taxon>Heteroconchia</taxon>
        <taxon>Palaeoheterodonta</taxon>
        <taxon>Unionida</taxon>
        <taxon>Unionoidea</taxon>
        <taxon>Unionidae</taxon>
        <taxon>Ambleminae</taxon>
        <taxon>Lampsilini</taxon>
        <taxon>Potamilus</taxon>
    </lineage>
</organism>
<dbReference type="PANTHER" id="PTHR14187">
    <property type="entry name" value="ALPHA KINASE/ELONGATION FACTOR 2 KINASE"/>
    <property type="match status" value="1"/>
</dbReference>
<reference evidence="1" key="2">
    <citation type="journal article" date="2021" name="Genome Biol. Evol.">
        <title>Developing a high-quality reference genome for a parasitic bivalve with doubly uniparental inheritance (Bivalvia: Unionida).</title>
        <authorList>
            <person name="Smith C.H."/>
        </authorList>
    </citation>
    <scope>NUCLEOTIDE SEQUENCE</scope>
    <source>
        <strain evidence="1">CHS0354</strain>
        <tissue evidence="1">Mantle</tissue>
    </source>
</reference>
<proteinExistence type="predicted"/>
<comment type="caution">
    <text evidence="1">The sequence shown here is derived from an EMBL/GenBank/DDBJ whole genome shotgun (WGS) entry which is preliminary data.</text>
</comment>
<keyword evidence="2" id="KW-1185">Reference proteome</keyword>
<dbReference type="Gene3D" id="3.30.420.40">
    <property type="match status" value="1"/>
</dbReference>
<dbReference type="InterPro" id="IPR043129">
    <property type="entry name" value="ATPase_NBD"/>
</dbReference>
<reference evidence="1" key="1">
    <citation type="journal article" date="2021" name="Genome Biol. Evol.">
        <title>A High-Quality Reference Genome for a Parasitic Bivalve with Doubly Uniparental Inheritance (Bivalvia: Unionida).</title>
        <authorList>
            <person name="Smith C.H."/>
        </authorList>
    </citation>
    <scope>NUCLEOTIDE SEQUENCE</scope>
    <source>
        <strain evidence="1">CHS0354</strain>
    </source>
</reference>
<dbReference type="EMBL" id="JAEAOA010002337">
    <property type="protein sequence ID" value="KAK3611839.1"/>
    <property type="molecule type" value="Genomic_DNA"/>
</dbReference>
<gene>
    <name evidence="1" type="ORF">CHS0354_040513</name>
</gene>
<sequence length="471" mass="53958">MVDLVRRTSRLHVVDTDDIEQGCDEYTDKKENIWQENKDYITVAAIDLGTTYSNWACSFIHDYKKDPEKITCRKWNDSQNMSMKAPTTILVREDGKTLDKFGYEAEDKYAQFAAEGTEELHSWYYFKRFKMHLHDRKITRNMTLESENGKVLPALRVFALTIEYLKNDLLENLNKQTIDDLDRSLIRWVLTVPAIWDEPAKQFMREAAVAAGISSNQLTLALESEVASLYCTRSPLVSTYNGEACPLLPGAKFVLIDAGGSTINIIGHEIMSDGLFNEIYRSNGCSWGGTEVDKAFFGFLKDFFGRAVYKKFKKKYTDDYLFLCRHFEMKKVSDELQRNSKVTFRAASALFELFETNNEQIPLLMSSGKWSARVELVSDRMRLNADIMKRFFADVLQKTRDHLQLLFIGDSLKNVNIIMLVDGFSESIMFQEMVRNLFPEKKVIVPGEAGYAVLKGAVLFGHDPAVIGHRV</sequence>
<name>A0AAE0TKW0_9BIVA</name>
<evidence type="ECO:0000313" key="1">
    <source>
        <dbReference type="EMBL" id="KAK3611839.1"/>
    </source>
</evidence>
<protein>
    <submittedName>
        <fullName evidence="1">Uncharacterized protein</fullName>
    </submittedName>
</protein>
<reference evidence="1" key="3">
    <citation type="submission" date="2023-05" db="EMBL/GenBank/DDBJ databases">
        <authorList>
            <person name="Smith C.H."/>
        </authorList>
    </citation>
    <scope>NUCLEOTIDE SEQUENCE</scope>
    <source>
        <strain evidence="1">CHS0354</strain>
        <tissue evidence="1">Mantle</tissue>
    </source>
</reference>
<dbReference type="PANTHER" id="PTHR14187:SF5">
    <property type="entry name" value="HEAT SHOCK 70 KDA PROTEIN 12A"/>
    <property type="match status" value="1"/>
</dbReference>
<dbReference type="SUPFAM" id="SSF53067">
    <property type="entry name" value="Actin-like ATPase domain"/>
    <property type="match status" value="2"/>
</dbReference>
<dbReference type="AlphaFoldDB" id="A0AAE0TKW0"/>
<accession>A0AAE0TKW0</accession>
<evidence type="ECO:0000313" key="2">
    <source>
        <dbReference type="Proteomes" id="UP001195483"/>
    </source>
</evidence>
<dbReference type="Proteomes" id="UP001195483">
    <property type="component" value="Unassembled WGS sequence"/>
</dbReference>